<gene>
    <name evidence="2" type="ORF">OBRU01_24952</name>
</gene>
<feature type="non-terminal residue" evidence="2">
    <location>
        <position position="72"/>
    </location>
</feature>
<evidence type="ECO:0000256" key="1">
    <source>
        <dbReference type="ARBA" id="ARBA00005361"/>
    </source>
</evidence>
<dbReference type="CDD" id="cd21451">
    <property type="entry name" value="DLC-like_TCTEX1D"/>
    <property type="match status" value="1"/>
</dbReference>
<dbReference type="InterPro" id="IPR005334">
    <property type="entry name" value="Tctex-1-like"/>
</dbReference>
<dbReference type="Proteomes" id="UP000037510">
    <property type="component" value="Unassembled WGS sequence"/>
</dbReference>
<dbReference type="InterPro" id="IPR038586">
    <property type="entry name" value="Tctex-1-like_sf"/>
</dbReference>
<accession>A0A0L7KIM5</accession>
<dbReference type="Gene3D" id="3.30.1140.40">
    <property type="entry name" value="Tctex-1"/>
    <property type="match status" value="1"/>
</dbReference>
<evidence type="ECO:0000313" key="3">
    <source>
        <dbReference type="Proteomes" id="UP000037510"/>
    </source>
</evidence>
<dbReference type="Pfam" id="PF03645">
    <property type="entry name" value="Tctex-1"/>
    <property type="match status" value="1"/>
</dbReference>
<evidence type="ECO:0000313" key="2">
    <source>
        <dbReference type="EMBL" id="KOB62739.1"/>
    </source>
</evidence>
<organism evidence="2 3">
    <name type="scientific">Operophtera brumata</name>
    <name type="common">Winter moth</name>
    <name type="synonym">Phalaena brumata</name>
    <dbReference type="NCBI Taxonomy" id="104452"/>
    <lineage>
        <taxon>Eukaryota</taxon>
        <taxon>Metazoa</taxon>
        <taxon>Ecdysozoa</taxon>
        <taxon>Arthropoda</taxon>
        <taxon>Hexapoda</taxon>
        <taxon>Insecta</taxon>
        <taxon>Pterygota</taxon>
        <taxon>Neoptera</taxon>
        <taxon>Endopterygota</taxon>
        <taxon>Lepidoptera</taxon>
        <taxon>Glossata</taxon>
        <taxon>Ditrysia</taxon>
        <taxon>Geometroidea</taxon>
        <taxon>Geometridae</taxon>
        <taxon>Larentiinae</taxon>
        <taxon>Operophtera</taxon>
    </lineage>
</organism>
<comment type="caution">
    <text evidence="2">The sequence shown here is derived from an EMBL/GenBank/DDBJ whole genome shotgun (WGS) entry which is preliminary data.</text>
</comment>
<sequence>MTEPKPKQVRTYQPTYQLNSRNHFNVEKVEKILKRIVDSELEEVEYSEKVIPELCMTLAEMIRSAVKEEKYD</sequence>
<proteinExistence type="inferred from homology"/>
<dbReference type="EMBL" id="JTDY01009777">
    <property type="protein sequence ID" value="KOB62739.1"/>
    <property type="molecule type" value="Genomic_DNA"/>
</dbReference>
<protein>
    <submittedName>
        <fullName evidence="2">Tctex1 domain-containing protein 1-A</fullName>
    </submittedName>
</protein>
<reference evidence="2 3" key="1">
    <citation type="journal article" date="2015" name="Genome Biol. Evol.">
        <title>The genome of winter moth (Operophtera brumata) provides a genomic perspective on sexual dimorphism and phenology.</title>
        <authorList>
            <person name="Derks M.F."/>
            <person name="Smit S."/>
            <person name="Salis L."/>
            <person name="Schijlen E."/>
            <person name="Bossers A."/>
            <person name="Mateman C."/>
            <person name="Pijl A.S."/>
            <person name="de Ridder D."/>
            <person name="Groenen M.A."/>
            <person name="Visser M.E."/>
            <person name="Megens H.J."/>
        </authorList>
    </citation>
    <scope>NUCLEOTIDE SEQUENCE [LARGE SCALE GENOMIC DNA]</scope>
    <source>
        <strain evidence="2">WM2013NL</strain>
        <tissue evidence="2">Head and thorax</tissue>
    </source>
</reference>
<name>A0A0L7KIM5_OPEBR</name>
<comment type="similarity">
    <text evidence="1">Belongs to the dynein light chain Tctex-type family.</text>
</comment>
<dbReference type="AlphaFoldDB" id="A0A0L7KIM5"/>
<keyword evidence="3" id="KW-1185">Reference proteome</keyword>